<feature type="non-terminal residue" evidence="2">
    <location>
        <position position="1"/>
    </location>
</feature>
<accession>A0A8J4AVC5</accession>
<dbReference type="EMBL" id="BNCO01000006">
    <property type="protein sequence ID" value="GIL48637.1"/>
    <property type="molecule type" value="Genomic_DNA"/>
</dbReference>
<feature type="region of interest" description="Disordered" evidence="1">
    <location>
        <begin position="37"/>
        <end position="97"/>
    </location>
</feature>
<dbReference type="AlphaFoldDB" id="A0A8J4AVC5"/>
<sequence length="132" mass="13921">CTSTNDSATKGSLRQNPYIPFHVSALLLQAATTVTKNMVTTPRASHRRTGAEPSHVGGPSSSSVRGRATSGRGPGRLAAHRDGKAGQPQAMDEGSGYKHTIQIGVRGSELSNEVRRGDMQGDIVISLSLVWL</sequence>
<feature type="compositionally biased region" description="Low complexity" evidence="1">
    <location>
        <begin position="53"/>
        <end position="67"/>
    </location>
</feature>
<name>A0A8J4AVC5_9CHLO</name>
<comment type="caution">
    <text evidence="2">The sequence shown here is derived from an EMBL/GenBank/DDBJ whole genome shotgun (WGS) entry which is preliminary data.</text>
</comment>
<evidence type="ECO:0000256" key="1">
    <source>
        <dbReference type="SAM" id="MobiDB-lite"/>
    </source>
</evidence>
<keyword evidence="3" id="KW-1185">Reference proteome</keyword>
<proteinExistence type="predicted"/>
<dbReference type="Proteomes" id="UP000747399">
    <property type="component" value="Unassembled WGS sequence"/>
</dbReference>
<gene>
    <name evidence="2" type="ORF">Vafri_5107</name>
</gene>
<organism evidence="2 3">
    <name type="scientific">Volvox africanus</name>
    <dbReference type="NCBI Taxonomy" id="51714"/>
    <lineage>
        <taxon>Eukaryota</taxon>
        <taxon>Viridiplantae</taxon>
        <taxon>Chlorophyta</taxon>
        <taxon>core chlorophytes</taxon>
        <taxon>Chlorophyceae</taxon>
        <taxon>CS clade</taxon>
        <taxon>Chlamydomonadales</taxon>
        <taxon>Volvocaceae</taxon>
        <taxon>Volvox</taxon>
    </lineage>
</organism>
<evidence type="ECO:0000313" key="3">
    <source>
        <dbReference type="Proteomes" id="UP000747399"/>
    </source>
</evidence>
<protein>
    <submittedName>
        <fullName evidence="2">Uncharacterized protein</fullName>
    </submittedName>
</protein>
<reference evidence="2" key="1">
    <citation type="journal article" date="2021" name="Proc. Natl. Acad. Sci. U.S.A.">
        <title>Three genomes in the algal genus Volvox reveal the fate of a haploid sex-determining region after a transition to homothallism.</title>
        <authorList>
            <person name="Yamamoto K."/>
            <person name="Hamaji T."/>
            <person name="Kawai-Toyooka H."/>
            <person name="Matsuzaki R."/>
            <person name="Takahashi F."/>
            <person name="Nishimura Y."/>
            <person name="Kawachi M."/>
            <person name="Noguchi H."/>
            <person name="Minakuchi Y."/>
            <person name="Umen J.G."/>
            <person name="Toyoda A."/>
            <person name="Nozaki H."/>
        </authorList>
    </citation>
    <scope>NUCLEOTIDE SEQUENCE</scope>
    <source>
        <strain evidence="2">NIES-3780</strain>
    </source>
</reference>
<evidence type="ECO:0000313" key="2">
    <source>
        <dbReference type="EMBL" id="GIL48637.1"/>
    </source>
</evidence>